<dbReference type="InterPro" id="IPR013078">
    <property type="entry name" value="His_Pase_superF_clade-1"/>
</dbReference>
<protein>
    <recommendedName>
        <fullName evidence="3">Phosphoglycerate mutase</fullName>
    </recommendedName>
</protein>
<accession>A0A2T4DEA6</accession>
<proteinExistence type="predicted"/>
<name>A0A2T4DEA6_9BACT</name>
<dbReference type="EMBL" id="PYVU01000259">
    <property type="protein sequence ID" value="PTB92155.1"/>
    <property type="molecule type" value="Genomic_DNA"/>
</dbReference>
<dbReference type="PROSITE" id="PS51257">
    <property type="entry name" value="PROKAR_LIPOPROTEIN"/>
    <property type="match status" value="1"/>
</dbReference>
<dbReference type="InterPro" id="IPR029033">
    <property type="entry name" value="His_PPase_superfam"/>
</dbReference>
<evidence type="ECO:0000313" key="1">
    <source>
        <dbReference type="EMBL" id="PTB92155.1"/>
    </source>
</evidence>
<dbReference type="SUPFAM" id="SSF53254">
    <property type="entry name" value="Phosphoglycerate mutase-like"/>
    <property type="match status" value="1"/>
</dbReference>
<comment type="caution">
    <text evidence="1">The sequence shown here is derived from an EMBL/GenBank/DDBJ whole genome shotgun (WGS) entry which is preliminary data.</text>
</comment>
<reference evidence="1 2" key="1">
    <citation type="submission" date="2018-03" db="EMBL/GenBank/DDBJ databases">
        <title>Cross-interface Injection: A General Nanoliter Liquid Handling Method Applied to Single Cells Genome Amplification Automated Nanoliter Liquid Handling Applied to Single Cell Multiple Displacement Amplification.</title>
        <authorList>
            <person name="Yun J."/>
            <person name="Xu P."/>
            <person name="Xu J."/>
            <person name="Dai X."/>
            <person name="Wang Y."/>
            <person name="Zheng X."/>
            <person name="Cao C."/>
            <person name="Yi Q."/>
            <person name="Zhu Y."/>
            <person name="Wang L."/>
            <person name="Dong Z."/>
            <person name="Huang Y."/>
            <person name="Huang L."/>
            <person name="Du W."/>
        </authorList>
    </citation>
    <scope>NUCLEOTIDE SEQUENCE [LARGE SCALE GENOMIC DNA]</scope>
    <source>
        <strain evidence="1 2">Z-D1-2</strain>
    </source>
</reference>
<dbReference type="Proteomes" id="UP000240608">
    <property type="component" value="Unassembled WGS sequence"/>
</dbReference>
<dbReference type="CDD" id="cd07067">
    <property type="entry name" value="HP_PGM_like"/>
    <property type="match status" value="1"/>
</dbReference>
<dbReference type="Pfam" id="PF00300">
    <property type="entry name" value="His_Phos_1"/>
    <property type="match status" value="1"/>
</dbReference>
<organism evidence="1 2">
    <name type="scientific">Marivirga lumbricoides</name>
    <dbReference type="NCBI Taxonomy" id="1046115"/>
    <lineage>
        <taxon>Bacteria</taxon>
        <taxon>Pseudomonadati</taxon>
        <taxon>Bacteroidota</taxon>
        <taxon>Cytophagia</taxon>
        <taxon>Cytophagales</taxon>
        <taxon>Marivirgaceae</taxon>
        <taxon>Marivirga</taxon>
    </lineage>
</organism>
<dbReference type="Gene3D" id="3.40.50.1240">
    <property type="entry name" value="Phosphoglycerate mutase-like"/>
    <property type="match status" value="1"/>
</dbReference>
<sequence>MRNFIALLIVLMGITACNEKEKMNKTIYFVRHAEKETEIKNDPPLNTDGVIRSVDLASWFKKIKLDTVFSSDTKRNLETAKPLIEAKNLTLAKYDPTDFIAFSNTLKELNADTILVIGHSNTILEQIEALGAERPQASIGENEYDKIFELHLPSNKVLVHQYGSKSN</sequence>
<evidence type="ECO:0000313" key="2">
    <source>
        <dbReference type="Proteomes" id="UP000240608"/>
    </source>
</evidence>
<evidence type="ECO:0008006" key="3">
    <source>
        <dbReference type="Google" id="ProtNLM"/>
    </source>
</evidence>
<gene>
    <name evidence="1" type="ORF">C9994_14440</name>
</gene>
<dbReference type="AlphaFoldDB" id="A0A2T4DEA6"/>